<proteinExistence type="predicted"/>
<accession>A0ABS2MTN6</accession>
<dbReference type="RefSeq" id="WP_204665163.1">
    <property type="nucleotide sequence ID" value="NZ_JAFBDT010000028.1"/>
</dbReference>
<evidence type="ECO:0000313" key="2">
    <source>
        <dbReference type="Proteomes" id="UP000767854"/>
    </source>
</evidence>
<organism evidence="1 2">
    <name type="scientific">Fusibacter tunisiensis</name>
    <dbReference type="NCBI Taxonomy" id="1008308"/>
    <lineage>
        <taxon>Bacteria</taxon>
        <taxon>Bacillati</taxon>
        <taxon>Bacillota</taxon>
        <taxon>Clostridia</taxon>
        <taxon>Eubacteriales</taxon>
        <taxon>Eubacteriales Family XII. Incertae Sedis</taxon>
        <taxon>Fusibacter</taxon>
    </lineage>
</organism>
<evidence type="ECO:0000313" key="1">
    <source>
        <dbReference type="EMBL" id="MBM7562737.1"/>
    </source>
</evidence>
<keyword evidence="2" id="KW-1185">Reference proteome</keyword>
<name>A0ABS2MTN6_9FIRM</name>
<sequence>MDIKTAKEIFEKHNGIMRTKDLSHHRIYSVFVKKLIEEGYVEKIKYGYYQWKDDRSFSEVAVIVRLFPDAVLCMESALQFYGYTDRTPSKWCLAVDKHSTKSRFKIDYPMVKPYYIPKAQLELGVDEVFIEETQIKIFNREHVICDCLRHENKMDVEIFNKAIQAYIKDPEKNIPRLLDYAKILRTETKMRKTIGVWL</sequence>
<comment type="caution">
    <text evidence="1">The sequence shown here is derived from an EMBL/GenBank/DDBJ whole genome shotgun (WGS) entry which is preliminary data.</text>
</comment>
<gene>
    <name evidence="1" type="ORF">JOC49_002298</name>
</gene>
<dbReference type="EMBL" id="JAFBDT010000028">
    <property type="protein sequence ID" value="MBM7562737.1"/>
    <property type="molecule type" value="Genomic_DNA"/>
</dbReference>
<reference evidence="1 2" key="1">
    <citation type="submission" date="2021-01" db="EMBL/GenBank/DDBJ databases">
        <title>Genomic Encyclopedia of Type Strains, Phase IV (KMG-IV): sequencing the most valuable type-strain genomes for metagenomic binning, comparative biology and taxonomic classification.</title>
        <authorList>
            <person name="Goeker M."/>
        </authorList>
    </citation>
    <scope>NUCLEOTIDE SEQUENCE [LARGE SCALE GENOMIC DNA]</scope>
    <source>
        <strain evidence="1 2">DSM 24436</strain>
    </source>
</reference>
<protein>
    <submittedName>
        <fullName evidence="1">Transcriptional regulator of viral defense system</fullName>
    </submittedName>
</protein>
<dbReference type="Proteomes" id="UP000767854">
    <property type="component" value="Unassembled WGS sequence"/>
</dbReference>